<keyword evidence="1" id="KW-1133">Transmembrane helix</keyword>
<name>A0A7C5U5L4_CALS0</name>
<organism evidence="2">
    <name type="scientific">Caldiarchaeum subterraneum</name>
    <dbReference type="NCBI Taxonomy" id="311458"/>
    <lineage>
        <taxon>Archaea</taxon>
        <taxon>Nitrososphaerota</taxon>
        <taxon>Candidatus Caldarchaeales</taxon>
        <taxon>Candidatus Caldarchaeaceae</taxon>
        <taxon>Candidatus Caldarchaeum</taxon>
    </lineage>
</organism>
<keyword evidence="1" id="KW-0812">Transmembrane</keyword>
<keyword evidence="1" id="KW-0472">Membrane</keyword>
<dbReference type="EMBL" id="DRXS01000064">
    <property type="protein sequence ID" value="HHR40416.1"/>
    <property type="molecule type" value="Genomic_DNA"/>
</dbReference>
<evidence type="ECO:0008006" key="3">
    <source>
        <dbReference type="Google" id="ProtNLM"/>
    </source>
</evidence>
<evidence type="ECO:0000256" key="1">
    <source>
        <dbReference type="SAM" id="Phobius"/>
    </source>
</evidence>
<evidence type="ECO:0000313" key="2">
    <source>
        <dbReference type="EMBL" id="HHR40416.1"/>
    </source>
</evidence>
<dbReference type="AlphaFoldDB" id="A0A7C5U5L4"/>
<accession>A0A7C5U5L4</accession>
<feature type="transmembrane region" description="Helical" evidence="1">
    <location>
        <begin position="6"/>
        <end position="28"/>
    </location>
</feature>
<reference evidence="2" key="1">
    <citation type="journal article" date="2020" name="mSystems">
        <title>Genome- and Community-Level Interaction Insights into Carbon Utilization and Element Cycling Functions of Hydrothermarchaeota in Hydrothermal Sediment.</title>
        <authorList>
            <person name="Zhou Z."/>
            <person name="Liu Y."/>
            <person name="Xu W."/>
            <person name="Pan J."/>
            <person name="Luo Z.H."/>
            <person name="Li M."/>
        </authorList>
    </citation>
    <scope>NUCLEOTIDE SEQUENCE [LARGE SCALE GENOMIC DNA]</scope>
    <source>
        <strain evidence="2">SpSt-1084</strain>
    </source>
</reference>
<gene>
    <name evidence="2" type="ORF">ENM42_01155</name>
</gene>
<sequence>MESIIYDVSFWLVVNFLLIVAVLGLVLIRQQLTKPVAHAAAVIQQKKLDEELALYKSMIDEGNGKEAVKTVFRSVWKKICRLYAVDERGLTVVEVMSSGKLPEKIREKILLLYRIYEPVKFGDVEPSREQLMVFDKTLEQLSEDF</sequence>
<protein>
    <recommendedName>
        <fullName evidence="3">DUF4129 domain-containing protein</fullName>
    </recommendedName>
</protein>
<comment type="caution">
    <text evidence="2">The sequence shown here is derived from an EMBL/GenBank/DDBJ whole genome shotgun (WGS) entry which is preliminary data.</text>
</comment>
<proteinExistence type="predicted"/>